<dbReference type="AlphaFoldDB" id="A0A813MBI7"/>
<dbReference type="InterPro" id="IPR009057">
    <property type="entry name" value="Homeodomain-like_sf"/>
</dbReference>
<dbReference type="EMBL" id="CAJNOC010000088">
    <property type="protein sequence ID" value="CAF0713923.1"/>
    <property type="molecule type" value="Genomic_DNA"/>
</dbReference>
<organism evidence="1 2">
    <name type="scientific">Brachionus calyciflorus</name>
    <dbReference type="NCBI Taxonomy" id="104777"/>
    <lineage>
        <taxon>Eukaryota</taxon>
        <taxon>Metazoa</taxon>
        <taxon>Spiralia</taxon>
        <taxon>Gnathifera</taxon>
        <taxon>Rotifera</taxon>
        <taxon>Eurotatoria</taxon>
        <taxon>Monogononta</taxon>
        <taxon>Pseudotrocha</taxon>
        <taxon>Ploima</taxon>
        <taxon>Brachionidae</taxon>
        <taxon>Brachionus</taxon>
    </lineage>
</organism>
<dbReference type="Proteomes" id="UP000663879">
    <property type="component" value="Unassembled WGS sequence"/>
</dbReference>
<evidence type="ECO:0000313" key="1">
    <source>
        <dbReference type="EMBL" id="CAF0713923.1"/>
    </source>
</evidence>
<protein>
    <recommendedName>
        <fullName evidence="3">Transposase IS30-like HTH domain-containing protein</fullName>
    </recommendedName>
</protein>
<dbReference type="SUPFAM" id="SSF46689">
    <property type="entry name" value="Homeodomain-like"/>
    <property type="match status" value="1"/>
</dbReference>
<gene>
    <name evidence="1" type="ORF">OXX778_LOCUS1400</name>
</gene>
<accession>A0A813MBI7</accession>
<sequence length="98" mass="11591">MPSKYKKRPSVTPEDRIKAVMMFQQEKSFATIGRELNRTKSWIKRIIDRNNETFSYQDPPKSGRPHEPEIEVVYEAEVVFDDEMDYNCLLVHQESVLV</sequence>
<proteinExistence type="predicted"/>
<name>A0A813MBI7_9BILA</name>
<reference evidence="1" key="1">
    <citation type="submission" date="2021-02" db="EMBL/GenBank/DDBJ databases">
        <authorList>
            <person name="Nowell W R."/>
        </authorList>
    </citation>
    <scope>NUCLEOTIDE SEQUENCE</scope>
    <source>
        <strain evidence="1">Ploen Becks lab</strain>
    </source>
</reference>
<keyword evidence="2" id="KW-1185">Reference proteome</keyword>
<comment type="caution">
    <text evidence="1">The sequence shown here is derived from an EMBL/GenBank/DDBJ whole genome shotgun (WGS) entry which is preliminary data.</text>
</comment>
<evidence type="ECO:0000313" key="2">
    <source>
        <dbReference type="Proteomes" id="UP000663879"/>
    </source>
</evidence>
<evidence type="ECO:0008006" key="3">
    <source>
        <dbReference type="Google" id="ProtNLM"/>
    </source>
</evidence>